<protein>
    <submittedName>
        <fullName evidence="1">Uncharacterized protein</fullName>
    </submittedName>
</protein>
<dbReference type="EMBL" id="CP109109">
    <property type="protein sequence ID" value="WSC02037.1"/>
    <property type="molecule type" value="Genomic_DNA"/>
</dbReference>
<sequence>MSPPFPSTVEAGNSVPPRVTMVVAVLTLAGTAVAFVQSLLFPIVPLPPRLLDAPLTETAWVVTGALLCAALATTGDGTAR</sequence>
<evidence type="ECO:0000313" key="1">
    <source>
        <dbReference type="EMBL" id="WSC02037.1"/>
    </source>
</evidence>
<dbReference type="Proteomes" id="UP001348369">
    <property type="component" value="Chromosome"/>
</dbReference>
<name>A0ACD4ZW34_9ACTN</name>
<evidence type="ECO:0000313" key="2">
    <source>
        <dbReference type="Proteomes" id="UP001348369"/>
    </source>
</evidence>
<proteinExistence type="predicted"/>
<accession>A0ACD4ZW34</accession>
<organism evidence="1 2">
    <name type="scientific">Streptomyces scopuliridis</name>
    <dbReference type="NCBI Taxonomy" id="452529"/>
    <lineage>
        <taxon>Bacteria</taxon>
        <taxon>Bacillati</taxon>
        <taxon>Actinomycetota</taxon>
        <taxon>Actinomycetes</taxon>
        <taxon>Kitasatosporales</taxon>
        <taxon>Streptomycetaceae</taxon>
        <taxon>Streptomyces</taxon>
    </lineage>
</organism>
<gene>
    <name evidence="1" type="ORF">OG835_36925</name>
</gene>
<keyword evidence="2" id="KW-1185">Reference proteome</keyword>
<reference evidence="1" key="1">
    <citation type="submission" date="2022-10" db="EMBL/GenBank/DDBJ databases">
        <title>The complete genomes of actinobacterial strains from the NBC collection.</title>
        <authorList>
            <person name="Joergensen T.S."/>
            <person name="Alvarez Arevalo M."/>
            <person name="Sterndorff E.B."/>
            <person name="Faurdal D."/>
            <person name="Vuksanovic O."/>
            <person name="Mourched A.-S."/>
            <person name="Charusanti P."/>
            <person name="Shaw S."/>
            <person name="Blin K."/>
            <person name="Weber T."/>
        </authorList>
    </citation>
    <scope>NUCLEOTIDE SEQUENCE</scope>
    <source>
        <strain evidence="1">NBC 01771</strain>
    </source>
</reference>